<reference evidence="1" key="1">
    <citation type="submission" date="2021-09" db="EMBL/GenBank/DDBJ databases">
        <title>Isolation and characterization of 3-chlorobenzoate degrading bacteria from soils in Shizuoka.</title>
        <authorList>
            <person name="Ifat A."/>
            <person name="Ogawa N."/>
            <person name="Kimbara K."/>
            <person name="Moriuchi R."/>
            <person name="Dohra H."/>
            <person name="Shintani M."/>
        </authorList>
    </citation>
    <scope>NUCLEOTIDE SEQUENCE</scope>
    <source>
        <strain evidence="1">19CS2-2</strain>
    </source>
</reference>
<evidence type="ECO:0000313" key="2">
    <source>
        <dbReference type="Proteomes" id="UP001055013"/>
    </source>
</evidence>
<name>A0ACB5QVQ6_9BURK</name>
<keyword evidence="2" id="KW-1185">Reference proteome</keyword>
<protein>
    <submittedName>
        <fullName evidence="1">Type VI secretion system tube protein Hcp</fullName>
    </submittedName>
</protein>
<dbReference type="Proteomes" id="UP001055013">
    <property type="component" value="Unassembled WGS sequence"/>
</dbReference>
<sequence>MAQDIFLKIDGITGESLDDKHKDEIEVLNWNWEIRQESTMHSGSGGGAGKATVSDLLFEHNIDRSSPNLMKYALTGKHIDQATLIMRKAGGNPLEYLKITMSDVLVTRVAPSGSRNDSDHSRESVSLSFAKVKQEYVVQNAQGGSGGAVTAGFDIKGNKEV</sequence>
<comment type="caution">
    <text evidence="1">The sequence shown here is derived from an EMBL/GenBank/DDBJ whole genome shotgun (WGS) entry which is preliminary data.</text>
</comment>
<evidence type="ECO:0000313" key="1">
    <source>
        <dbReference type="EMBL" id="GJH18787.1"/>
    </source>
</evidence>
<accession>A0ACB5QVQ6</accession>
<gene>
    <name evidence="1" type="ORF">CBA19CS22_19615</name>
</gene>
<organism evidence="1 2">
    <name type="scientific">Caballeronia novacaledonica</name>
    <dbReference type="NCBI Taxonomy" id="1544861"/>
    <lineage>
        <taxon>Bacteria</taxon>
        <taxon>Pseudomonadati</taxon>
        <taxon>Pseudomonadota</taxon>
        <taxon>Betaproteobacteria</taxon>
        <taxon>Burkholderiales</taxon>
        <taxon>Burkholderiaceae</taxon>
        <taxon>Caballeronia</taxon>
    </lineage>
</organism>
<dbReference type="EMBL" id="BPUR01000011">
    <property type="protein sequence ID" value="GJH18787.1"/>
    <property type="molecule type" value="Genomic_DNA"/>
</dbReference>
<proteinExistence type="predicted"/>